<accession>S6VJ40</accession>
<feature type="non-terminal residue" evidence="3">
    <location>
        <position position="83"/>
    </location>
</feature>
<dbReference type="GO" id="GO:0016158">
    <property type="term" value="F:inositol hexakisphosphate 3-phosphatase activity"/>
    <property type="evidence" value="ECO:0007669"/>
    <property type="project" value="InterPro"/>
</dbReference>
<dbReference type="Gene3D" id="2.120.10.30">
    <property type="entry name" value="TolB, C-terminal domain"/>
    <property type="match status" value="1"/>
</dbReference>
<feature type="domain" description="BPP" evidence="2">
    <location>
        <begin position="1"/>
        <end position="83"/>
    </location>
</feature>
<gene>
    <name evidence="3" type="ORF">A244_18151</name>
</gene>
<proteinExistence type="predicted"/>
<dbReference type="InterPro" id="IPR003431">
    <property type="entry name" value="B-propeller_Phytase"/>
</dbReference>
<dbReference type="AlphaFoldDB" id="S6VJ40"/>
<evidence type="ECO:0000313" key="4">
    <source>
        <dbReference type="Proteomes" id="UP000015729"/>
    </source>
</evidence>
<dbReference type="PATRIC" id="fig|1194404.4.peg.3736"/>
<dbReference type="Pfam" id="PF02333">
    <property type="entry name" value="Phytase"/>
    <property type="match status" value="1"/>
</dbReference>
<reference evidence="3 4" key="1">
    <citation type="journal article" date="2013" name="PLoS Pathog.">
        <title>Genomic analysis of the Kiwifruit pathogen Pseudomonas syringae pv. actinidiae provides insight into the origins of an emergent plant disease.</title>
        <authorList>
            <person name="McCann H.C."/>
            <person name="Rikkerink E.H."/>
            <person name="Bertels F."/>
            <person name="Fiers M."/>
            <person name="Lu A."/>
            <person name="Rees-George J."/>
            <person name="Andersen M.T."/>
            <person name="Gleave A.P."/>
            <person name="Haubold B."/>
            <person name="Wohlers M.W."/>
            <person name="Guttman D.S."/>
            <person name="Wang P.W."/>
            <person name="Straub C."/>
            <person name="Vanneste J.L."/>
            <person name="Rainey P.B."/>
            <person name="Templeton M.D."/>
        </authorList>
    </citation>
    <scope>NUCLEOTIDE SEQUENCE [LARGE SCALE GENOMIC DNA]</scope>
    <source>
        <strain evidence="3 4">ICMP 18807</strain>
    </source>
</reference>
<evidence type="ECO:0000313" key="3">
    <source>
        <dbReference type="EMBL" id="EPN51188.1"/>
    </source>
</evidence>
<comment type="caution">
    <text evidence="3">The sequence shown here is derived from an EMBL/GenBank/DDBJ whole genome shotgun (WGS) entry which is preliminary data.</text>
</comment>
<dbReference type="SUPFAM" id="SSF50956">
    <property type="entry name" value="Thermostable phytase (3-phytase)"/>
    <property type="match status" value="1"/>
</dbReference>
<dbReference type="EMBL" id="AOKG01001238">
    <property type="protein sequence ID" value="EPN51188.1"/>
    <property type="molecule type" value="Genomic_DNA"/>
</dbReference>
<organism evidence="3 4">
    <name type="scientific">Pseudomonas syringae pv. actinidiae ICMP 18807</name>
    <dbReference type="NCBI Taxonomy" id="1194404"/>
    <lineage>
        <taxon>Bacteria</taxon>
        <taxon>Pseudomonadati</taxon>
        <taxon>Pseudomonadota</taxon>
        <taxon>Gammaproteobacteria</taxon>
        <taxon>Pseudomonadales</taxon>
        <taxon>Pseudomonadaceae</taxon>
        <taxon>Pseudomonas</taxon>
        <taxon>Pseudomonas syringae</taxon>
    </lineage>
</organism>
<evidence type="ECO:0000259" key="2">
    <source>
        <dbReference type="PROSITE" id="PS51662"/>
    </source>
</evidence>
<dbReference type="PROSITE" id="PS51662">
    <property type="entry name" value="BP_PHYTASE"/>
    <property type="match status" value="1"/>
</dbReference>
<sequence>MAVTAPLPSVVALGQSQPVGRQGDAADDPAIWVNPQNPAQSRVLGTNKKQGLLAYDLSGKQLQELPVGRLNNVDIRPGFMLGK</sequence>
<evidence type="ECO:0000256" key="1">
    <source>
        <dbReference type="SAM" id="MobiDB-lite"/>
    </source>
</evidence>
<dbReference type="InterPro" id="IPR011042">
    <property type="entry name" value="6-blade_b-propeller_TolB-like"/>
</dbReference>
<dbReference type="Proteomes" id="UP000015729">
    <property type="component" value="Unassembled WGS sequence"/>
</dbReference>
<protein>
    <submittedName>
        <fullName evidence="3">Phytase domain-containing protein</fullName>
    </submittedName>
</protein>
<name>S6VJ40_PSESF</name>
<feature type="region of interest" description="Disordered" evidence="1">
    <location>
        <begin position="13"/>
        <end position="42"/>
    </location>
</feature>